<keyword evidence="2" id="KW-1185">Reference proteome</keyword>
<proteinExistence type="predicted"/>
<reference evidence="1" key="1">
    <citation type="submission" date="2020-05" db="EMBL/GenBank/DDBJ databases">
        <title>Large-scale comparative analyses of tick genomes elucidate their genetic diversity and vector capacities.</title>
        <authorList>
            <person name="Jia N."/>
            <person name="Wang J."/>
            <person name="Shi W."/>
            <person name="Du L."/>
            <person name="Sun Y."/>
            <person name="Zhan W."/>
            <person name="Jiang J."/>
            <person name="Wang Q."/>
            <person name="Zhang B."/>
            <person name="Ji P."/>
            <person name="Sakyi L.B."/>
            <person name="Cui X."/>
            <person name="Yuan T."/>
            <person name="Jiang B."/>
            <person name="Yang W."/>
            <person name="Lam T.T.-Y."/>
            <person name="Chang Q."/>
            <person name="Ding S."/>
            <person name="Wang X."/>
            <person name="Zhu J."/>
            <person name="Ruan X."/>
            <person name="Zhao L."/>
            <person name="Wei J."/>
            <person name="Que T."/>
            <person name="Du C."/>
            <person name="Cheng J."/>
            <person name="Dai P."/>
            <person name="Han X."/>
            <person name="Huang E."/>
            <person name="Gao Y."/>
            <person name="Liu J."/>
            <person name="Shao H."/>
            <person name="Ye R."/>
            <person name="Li L."/>
            <person name="Wei W."/>
            <person name="Wang X."/>
            <person name="Wang C."/>
            <person name="Yang T."/>
            <person name="Huo Q."/>
            <person name="Li W."/>
            <person name="Guo W."/>
            <person name="Chen H."/>
            <person name="Zhou L."/>
            <person name="Ni X."/>
            <person name="Tian J."/>
            <person name="Zhou Y."/>
            <person name="Sheng Y."/>
            <person name="Liu T."/>
            <person name="Pan Y."/>
            <person name="Xia L."/>
            <person name="Li J."/>
            <person name="Zhao F."/>
            <person name="Cao W."/>
        </authorList>
    </citation>
    <scope>NUCLEOTIDE SEQUENCE</scope>
    <source>
        <strain evidence="1">Hyas-2018</strain>
    </source>
</reference>
<dbReference type="Proteomes" id="UP000821845">
    <property type="component" value="Chromosome 1"/>
</dbReference>
<evidence type="ECO:0000313" key="1">
    <source>
        <dbReference type="EMBL" id="KAH6948783.1"/>
    </source>
</evidence>
<accession>A0ACB7TRH5</accession>
<gene>
    <name evidence="1" type="ORF">HPB50_026298</name>
</gene>
<protein>
    <submittedName>
        <fullName evidence="1">Uncharacterized protein</fullName>
    </submittedName>
</protein>
<name>A0ACB7TRH5_HYAAI</name>
<evidence type="ECO:0000313" key="2">
    <source>
        <dbReference type="Proteomes" id="UP000821845"/>
    </source>
</evidence>
<organism evidence="1 2">
    <name type="scientific">Hyalomma asiaticum</name>
    <name type="common">Tick</name>
    <dbReference type="NCBI Taxonomy" id="266040"/>
    <lineage>
        <taxon>Eukaryota</taxon>
        <taxon>Metazoa</taxon>
        <taxon>Ecdysozoa</taxon>
        <taxon>Arthropoda</taxon>
        <taxon>Chelicerata</taxon>
        <taxon>Arachnida</taxon>
        <taxon>Acari</taxon>
        <taxon>Parasitiformes</taxon>
        <taxon>Ixodida</taxon>
        <taxon>Ixodoidea</taxon>
        <taxon>Ixodidae</taxon>
        <taxon>Hyalomminae</taxon>
        <taxon>Hyalomma</taxon>
    </lineage>
</organism>
<sequence>MAGRRPPAVAAGAPALADVGTRVSDMVPRRERERERAAGEACEGDSEGTGGGRVLSPGSPLGRALTRSTLMAQEEHAVHTGRPRVRVPVGAASGPCASNPSSDAAAAATDRGGRHTSAEPTTSVVRHDRARTPPFTTAQLEKVRPPEALEEERRPLAKRRRTSSGPVVCVCVSRGPRGGSSSLPVEENLLGGLPPRRLFRNAYSGMHAMGKKERRTTDAATPLSLHIPEPRAGHQSCPACAQVPAEVAALAGMQTKYVTVADVKTSGAGIALDVG</sequence>
<comment type="caution">
    <text evidence="1">The sequence shown here is derived from an EMBL/GenBank/DDBJ whole genome shotgun (WGS) entry which is preliminary data.</text>
</comment>
<dbReference type="EMBL" id="CM023481">
    <property type="protein sequence ID" value="KAH6948783.1"/>
    <property type="molecule type" value="Genomic_DNA"/>
</dbReference>